<dbReference type="InterPro" id="IPR013610">
    <property type="entry name" value="ArdC_N"/>
</dbReference>
<accession>A0A546XCK2</accession>
<dbReference type="Pfam" id="PF18818">
    <property type="entry name" value="MPTase-PolyVal"/>
    <property type="match status" value="1"/>
</dbReference>
<dbReference type="OrthoDB" id="9792687at2"/>
<evidence type="ECO:0000313" key="3">
    <source>
        <dbReference type="EMBL" id="TRA98479.1"/>
    </source>
</evidence>
<dbReference type="PIRSF" id="PIRSF037112">
    <property type="entry name" value="Antirestriction_ArdC"/>
    <property type="match status" value="1"/>
</dbReference>
<proteinExistence type="predicted"/>
<dbReference type="GO" id="GO:0003697">
    <property type="term" value="F:single-stranded DNA binding"/>
    <property type="evidence" value="ECO:0007669"/>
    <property type="project" value="InterPro"/>
</dbReference>
<dbReference type="InterPro" id="IPR017113">
    <property type="entry name" value="Antirestriction_ArdC"/>
</dbReference>
<dbReference type="Pfam" id="PF08401">
    <property type="entry name" value="ArdcN"/>
    <property type="match status" value="1"/>
</dbReference>
<name>A0A546XCK2_RHIRH</name>
<organism evidence="3 4">
    <name type="scientific">Rhizobium rhizogenes</name>
    <name type="common">Agrobacterium rhizogenes</name>
    <dbReference type="NCBI Taxonomy" id="359"/>
    <lineage>
        <taxon>Bacteria</taxon>
        <taxon>Pseudomonadati</taxon>
        <taxon>Pseudomonadota</taxon>
        <taxon>Alphaproteobacteria</taxon>
        <taxon>Hyphomicrobiales</taxon>
        <taxon>Rhizobiaceae</taxon>
        <taxon>Rhizobium/Agrobacterium group</taxon>
        <taxon>Rhizobium</taxon>
    </lineage>
</organism>
<protein>
    <submittedName>
        <fullName evidence="3">DUF1738 domain-containing protein</fullName>
    </submittedName>
</protein>
<dbReference type="AlphaFoldDB" id="A0A546XCK2"/>
<gene>
    <name evidence="3" type="ORF">EXN68_20445</name>
</gene>
<feature type="domain" description="N-terminal" evidence="1">
    <location>
        <begin position="4"/>
        <end position="114"/>
    </location>
</feature>
<dbReference type="InterPro" id="IPR041459">
    <property type="entry name" value="MPTase-PolyVal"/>
</dbReference>
<reference evidence="3 4" key="1">
    <citation type="journal article" date="2019" name="Appl. Microbiol. Biotechnol.">
        <title>Differential efficiency of wild type rhizogenic strains for rol gene transformation of plants.</title>
        <authorList>
            <person name="Desmet S."/>
            <person name="De Keyser E."/>
            <person name="Van Vaerenbergh J."/>
            <person name="Baeyen S."/>
            <person name="Van Huylenbroeck J."/>
            <person name="Geelen D."/>
            <person name="Dhooghe E."/>
        </authorList>
    </citation>
    <scope>NUCLEOTIDE SEQUENCE [LARGE SCALE GENOMIC DNA]</scope>
    <source>
        <strain evidence="3 4">GBBC3284</strain>
    </source>
</reference>
<evidence type="ECO:0000259" key="2">
    <source>
        <dbReference type="Pfam" id="PF18818"/>
    </source>
</evidence>
<sequence length="291" mass="32512">MKRDTYQFITDKIVAVLETGVCPWLQPWGKGIRPHRPLRHNGIPYHGVNTIVLWLAAAEQGYNSAYWLTFKQALGLGASVRKGEKSTLVVYSRAIEKGTTVDRKISFSRGYAVFNAQQIDGLPVYYYYKPAPTDEPKQAIKNADIFFANLGADIRNGGNSAYYSLETDHVQMPRFDAFSSAEAYAGTLAHELIRWTSSRGRLNRDLLRCGQDKDAYAREALIAELGACFLCCDLGIKARPREDHASHIGLWMKILKGDKRAIFQAASAAEKAVGFMQDLQPLTDVAPSYRL</sequence>
<comment type="caution">
    <text evidence="3">The sequence shown here is derived from an EMBL/GenBank/DDBJ whole genome shotgun (WGS) entry which is preliminary data.</text>
</comment>
<feature type="domain" description="Polyvalent protein metallopeptidase" evidence="2">
    <location>
        <begin position="142"/>
        <end position="267"/>
    </location>
</feature>
<dbReference type="RefSeq" id="WP_142842590.1">
    <property type="nucleotide sequence ID" value="NZ_JAPZAC010000007.1"/>
</dbReference>
<evidence type="ECO:0000313" key="4">
    <source>
        <dbReference type="Proteomes" id="UP000315434"/>
    </source>
</evidence>
<dbReference type="EMBL" id="SGNY01000007">
    <property type="protein sequence ID" value="TRA98479.1"/>
    <property type="molecule type" value="Genomic_DNA"/>
</dbReference>
<dbReference type="Proteomes" id="UP000315434">
    <property type="component" value="Unassembled WGS sequence"/>
</dbReference>
<evidence type="ECO:0000259" key="1">
    <source>
        <dbReference type="Pfam" id="PF08401"/>
    </source>
</evidence>